<evidence type="ECO:0000259" key="1">
    <source>
        <dbReference type="Pfam" id="PF09361"/>
    </source>
</evidence>
<dbReference type="Proteomes" id="UP000310016">
    <property type="component" value="Unassembled WGS sequence"/>
</dbReference>
<dbReference type="NCBIfam" id="TIGR01841">
    <property type="entry name" value="phasin"/>
    <property type="match status" value="1"/>
</dbReference>
<gene>
    <name evidence="2" type="ORF">FAZ21_10460</name>
</gene>
<protein>
    <submittedName>
        <fullName evidence="2">Phasin family protein</fullName>
    </submittedName>
</protein>
<dbReference type="EMBL" id="SUMF01000010">
    <property type="protein sequence ID" value="TJZ73279.1"/>
    <property type="molecule type" value="Genomic_DNA"/>
</dbReference>
<keyword evidence="3" id="KW-1185">Reference proteome</keyword>
<dbReference type="RefSeq" id="WP_136773395.1">
    <property type="nucleotide sequence ID" value="NZ_CP156074.1"/>
</dbReference>
<dbReference type="AlphaFoldDB" id="A0A4U0PXK1"/>
<dbReference type="Pfam" id="PF09361">
    <property type="entry name" value="Phasin_2"/>
    <property type="match status" value="1"/>
</dbReference>
<dbReference type="OrthoDB" id="5298576at2"/>
<evidence type="ECO:0000313" key="2">
    <source>
        <dbReference type="EMBL" id="TJZ73279.1"/>
    </source>
</evidence>
<evidence type="ECO:0000313" key="3">
    <source>
        <dbReference type="Proteomes" id="UP000310016"/>
    </source>
</evidence>
<dbReference type="InterPro" id="IPR010127">
    <property type="entry name" value="Phasin_subfam-1"/>
</dbReference>
<organism evidence="2 3">
    <name type="scientific">Chitiniphilus eburneus</name>
    <dbReference type="NCBI Taxonomy" id="2571148"/>
    <lineage>
        <taxon>Bacteria</taxon>
        <taxon>Pseudomonadati</taxon>
        <taxon>Pseudomonadota</taxon>
        <taxon>Betaproteobacteria</taxon>
        <taxon>Neisseriales</taxon>
        <taxon>Chitinibacteraceae</taxon>
        <taxon>Chitiniphilus</taxon>
    </lineage>
</organism>
<proteinExistence type="predicted"/>
<dbReference type="InterPro" id="IPR018968">
    <property type="entry name" value="Phasin"/>
</dbReference>
<comment type="caution">
    <text evidence="2">The sequence shown here is derived from an EMBL/GenBank/DDBJ whole genome shotgun (WGS) entry which is preliminary data.</text>
</comment>
<feature type="domain" description="Phasin" evidence="1">
    <location>
        <begin position="9"/>
        <end position="107"/>
    </location>
</feature>
<accession>A0A4U0PXK1</accession>
<sequence length="190" mass="19980">MSQQQQAQQQFADFATDQVETALRFARVTIDSLERVTKLNLDAAKNALEENAKNAKILASVKDAQEALSVRQHLAETSVEQFSAYTKSLYDITSQAQAELAKLVEERTTNFNKDVVSGLDRFVKSAPAGTDVAVAAVKSTVQATAAAVDSLTKAAKQVADFADASVKAATTATTDAVKAAAKKGANAAAA</sequence>
<name>A0A4U0PXK1_9NEIS</name>
<reference evidence="2 3" key="1">
    <citation type="submission" date="2019-04" db="EMBL/GenBank/DDBJ databases">
        <title>Chitiniphilus eburnea sp. nov., a novel chitinolytic bacterium isolated from aquaculture sludge.</title>
        <authorList>
            <person name="Sheng M."/>
        </authorList>
    </citation>
    <scope>NUCLEOTIDE SEQUENCE [LARGE SCALE GENOMIC DNA]</scope>
    <source>
        <strain evidence="2 3">HX-2-15</strain>
    </source>
</reference>